<evidence type="ECO:0008006" key="2">
    <source>
        <dbReference type="Google" id="ProtNLM"/>
    </source>
</evidence>
<reference evidence="1" key="1">
    <citation type="submission" date="2018-05" db="EMBL/GenBank/DDBJ databases">
        <authorList>
            <person name="Lanie J.A."/>
            <person name="Ng W.-L."/>
            <person name="Kazmierczak K.M."/>
            <person name="Andrzejewski T.M."/>
            <person name="Davidsen T.M."/>
            <person name="Wayne K.J."/>
            <person name="Tettelin H."/>
            <person name="Glass J.I."/>
            <person name="Rusch D."/>
            <person name="Podicherti R."/>
            <person name="Tsui H.-C.T."/>
            <person name="Winkler M.E."/>
        </authorList>
    </citation>
    <scope>NUCLEOTIDE SEQUENCE</scope>
</reference>
<accession>A0A383DX31</accession>
<name>A0A383DX31_9ZZZZ</name>
<dbReference type="EMBL" id="UINC01220961">
    <property type="protein sequence ID" value="SVE49102.1"/>
    <property type="molecule type" value="Genomic_DNA"/>
</dbReference>
<protein>
    <recommendedName>
        <fullName evidence="2">B12-binding domain-containing protein</fullName>
    </recommendedName>
</protein>
<sequence>MTKVLLVNPPFYRLLESHYNANSLGIAYVASYLNSHGHNAWLYNADFLNRKGFLNQKNLFKGFDNYKKFFQDEENELWKEVVEK</sequence>
<proteinExistence type="predicted"/>
<gene>
    <name evidence="1" type="ORF">METZ01_LOCUS501956</name>
</gene>
<evidence type="ECO:0000313" key="1">
    <source>
        <dbReference type="EMBL" id="SVE49102.1"/>
    </source>
</evidence>
<feature type="non-terminal residue" evidence="1">
    <location>
        <position position="84"/>
    </location>
</feature>
<organism evidence="1">
    <name type="scientific">marine metagenome</name>
    <dbReference type="NCBI Taxonomy" id="408172"/>
    <lineage>
        <taxon>unclassified sequences</taxon>
        <taxon>metagenomes</taxon>
        <taxon>ecological metagenomes</taxon>
    </lineage>
</organism>
<dbReference type="AlphaFoldDB" id="A0A383DX31"/>